<dbReference type="GO" id="GO:0030313">
    <property type="term" value="C:cell envelope"/>
    <property type="evidence" value="ECO:0007669"/>
    <property type="project" value="UniProtKB-SubCell"/>
</dbReference>
<evidence type="ECO:0000256" key="3">
    <source>
        <dbReference type="ARBA" id="ARBA00022670"/>
    </source>
</evidence>
<feature type="domain" description="Csd3-like second N-terminal" evidence="10">
    <location>
        <begin position="92"/>
        <end position="211"/>
    </location>
</feature>
<feature type="domain" description="M23ase beta-sheet core" evidence="9">
    <location>
        <begin position="224"/>
        <end position="320"/>
    </location>
</feature>
<feature type="non-terminal residue" evidence="11">
    <location>
        <position position="1"/>
    </location>
</feature>
<keyword evidence="3" id="KW-0645">Protease</keyword>
<dbReference type="CDD" id="cd12797">
    <property type="entry name" value="M23_peptidase"/>
    <property type="match status" value="1"/>
</dbReference>
<dbReference type="InterPro" id="IPR050570">
    <property type="entry name" value="Cell_wall_metabolism_enzyme"/>
</dbReference>
<dbReference type="Gene3D" id="2.70.70.10">
    <property type="entry name" value="Glucose Permease (Domain IIA)"/>
    <property type="match status" value="1"/>
</dbReference>
<keyword evidence="5" id="KW-0378">Hydrolase</keyword>
<name>A0A7V2AV17_UNCEI</name>
<dbReference type="SUPFAM" id="SSF51261">
    <property type="entry name" value="Duplicated hybrid motif"/>
    <property type="match status" value="1"/>
</dbReference>
<evidence type="ECO:0000256" key="7">
    <source>
        <dbReference type="ARBA" id="ARBA00023049"/>
    </source>
</evidence>
<evidence type="ECO:0000259" key="9">
    <source>
        <dbReference type="Pfam" id="PF01551"/>
    </source>
</evidence>
<dbReference type="InterPro" id="IPR045834">
    <property type="entry name" value="Csd3_N2"/>
</dbReference>
<dbReference type="InterPro" id="IPR011055">
    <property type="entry name" value="Dup_hybrid_motif"/>
</dbReference>
<comment type="cofactor">
    <cofactor evidence="1">
        <name>Zn(2+)</name>
        <dbReference type="ChEBI" id="CHEBI:29105"/>
    </cofactor>
</comment>
<sequence>AGTVGKNSSFFDLMLACELSPQEIKDIERTAKEVYDFRRIYPGQEYEVYTASNGGLEKLTFVISDEHFVEVTKTGGEIAAERKEYPFETVHRTASGIITHSLFVSLQEQKLPLELGAKLSDIFAWDIDFFTDIHKNDYFRIIYEEKTRHDGLTKIGRIIAAEFNTKGESHYAFLFENEEGFSDYFDAEGKSLRKQLLKAPLSYSRISSNFSRRRYHPVLHHYSPHLGIDYAAPAGTPVMSTGDGTVLTAARNKANGNYVKIRHNNNYTSYYLHLSRFGKGIKSGVKVKQGQVIGYVGSTGYATGPHLDYRVKKNGRFVNPRSLKLPPANPVSESNMAAFSELRERFIVALGGIPINDWRTQHYATDGETPDGESGGIDDASRASSSR</sequence>
<dbReference type="GO" id="GO:0006508">
    <property type="term" value="P:proteolysis"/>
    <property type="evidence" value="ECO:0007669"/>
    <property type="project" value="UniProtKB-KW"/>
</dbReference>
<keyword evidence="4" id="KW-0479">Metal-binding</keyword>
<dbReference type="InterPro" id="IPR016047">
    <property type="entry name" value="M23ase_b-sheet_dom"/>
</dbReference>
<dbReference type="Proteomes" id="UP000886069">
    <property type="component" value="Unassembled WGS sequence"/>
</dbReference>
<keyword evidence="6" id="KW-0862">Zinc</keyword>
<evidence type="ECO:0000259" key="10">
    <source>
        <dbReference type="Pfam" id="PF19425"/>
    </source>
</evidence>
<dbReference type="GO" id="GO:0046872">
    <property type="term" value="F:metal ion binding"/>
    <property type="evidence" value="ECO:0007669"/>
    <property type="project" value="UniProtKB-KW"/>
</dbReference>
<dbReference type="EMBL" id="DSEC01000330">
    <property type="protein sequence ID" value="HER43732.1"/>
    <property type="molecule type" value="Genomic_DNA"/>
</dbReference>
<organism evidence="11">
    <name type="scientific">Eiseniibacteriota bacterium</name>
    <dbReference type="NCBI Taxonomy" id="2212470"/>
    <lineage>
        <taxon>Bacteria</taxon>
        <taxon>Candidatus Eiseniibacteriota</taxon>
    </lineage>
</organism>
<dbReference type="FunFam" id="2.70.70.10:FF:000002">
    <property type="entry name" value="Murein DD-endopeptidase MepM"/>
    <property type="match status" value="1"/>
</dbReference>
<evidence type="ECO:0000256" key="6">
    <source>
        <dbReference type="ARBA" id="ARBA00022833"/>
    </source>
</evidence>
<dbReference type="Pfam" id="PF19425">
    <property type="entry name" value="Csd3_N2"/>
    <property type="match status" value="1"/>
</dbReference>
<evidence type="ECO:0000256" key="8">
    <source>
        <dbReference type="SAM" id="MobiDB-lite"/>
    </source>
</evidence>
<gene>
    <name evidence="11" type="ORF">ENO08_04665</name>
</gene>
<protein>
    <submittedName>
        <fullName evidence="11">M23 family peptidase</fullName>
    </submittedName>
</protein>
<dbReference type="PANTHER" id="PTHR21666">
    <property type="entry name" value="PEPTIDASE-RELATED"/>
    <property type="match status" value="1"/>
</dbReference>
<evidence type="ECO:0000313" key="11">
    <source>
        <dbReference type="EMBL" id="HER43732.1"/>
    </source>
</evidence>
<keyword evidence="7" id="KW-0482">Metalloprotease</keyword>
<comment type="caution">
    <text evidence="11">The sequence shown here is derived from an EMBL/GenBank/DDBJ whole genome shotgun (WGS) entry which is preliminary data.</text>
</comment>
<evidence type="ECO:0000256" key="2">
    <source>
        <dbReference type="ARBA" id="ARBA00004196"/>
    </source>
</evidence>
<dbReference type="Pfam" id="PF01551">
    <property type="entry name" value="Peptidase_M23"/>
    <property type="match status" value="1"/>
</dbReference>
<evidence type="ECO:0000256" key="5">
    <source>
        <dbReference type="ARBA" id="ARBA00022801"/>
    </source>
</evidence>
<dbReference type="GO" id="GO:0004222">
    <property type="term" value="F:metalloendopeptidase activity"/>
    <property type="evidence" value="ECO:0007669"/>
    <property type="project" value="TreeGrafter"/>
</dbReference>
<accession>A0A7V2AV17</accession>
<evidence type="ECO:0000256" key="4">
    <source>
        <dbReference type="ARBA" id="ARBA00022723"/>
    </source>
</evidence>
<feature type="region of interest" description="Disordered" evidence="8">
    <location>
        <begin position="362"/>
        <end position="387"/>
    </location>
</feature>
<dbReference type="Gene3D" id="3.10.450.350">
    <property type="match status" value="2"/>
</dbReference>
<dbReference type="PANTHER" id="PTHR21666:SF288">
    <property type="entry name" value="CELL DIVISION PROTEIN YTFB"/>
    <property type="match status" value="1"/>
</dbReference>
<reference evidence="11" key="1">
    <citation type="journal article" date="2020" name="mSystems">
        <title>Genome- and Community-Level Interaction Insights into Carbon Utilization and Element Cycling Functions of Hydrothermarchaeota in Hydrothermal Sediment.</title>
        <authorList>
            <person name="Zhou Z."/>
            <person name="Liu Y."/>
            <person name="Xu W."/>
            <person name="Pan J."/>
            <person name="Luo Z.H."/>
            <person name="Li M."/>
        </authorList>
    </citation>
    <scope>NUCLEOTIDE SEQUENCE [LARGE SCALE GENOMIC DNA]</scope>
    <source>
        <strain evidence="11">SpSt-1233</strain>
    </source>
</reference>
<dbReference type="AlphaFoldDB" id="A0A7V2AV17"/>
<comment type="subcellular location">
    <subcellularLocation>
        <location evidence="2">Cell envelope</location>
    </subcellularLocation>
</comment>
<evidence type="ECO:0000256" key="1">
    <source>
        <dbReference type="ARBA" id="ARBA00001947"/>
    </source>
</evidence>
<proteinExistence type="predicted"/>